<dbReference type="AlphaFoldDB" id="A0A558R1X4"/>
<name>A0A558R1X4_9SPHN</name>
<dbReference type="Proteomes" id="UP000318681">
    <property type="component" value="Unassembled WGS sequence"/>
</dbReference>
<evidence type="ECO:0000313" key="2">
    <source>
        <dbReference type="Proteomes" id="UP000318681"/>
    </source>
</evidence>
<dbReference type="EMBL" id="VNIM01000048">
    <property type="protein sequence ID" value="TVV73342.1"/>
    <property type="molecule type" value="Genomic_DNA"/>
</dbReference>
<evidence type="ECO:0000313" key="1">
    <source>
        <dbReference type="EMBL" id="TVV73342.1"/>
    </source>
</evidence>
<organism evidence="1 2">
    <name type="scientific">Alterirhizorhabdus solaris</name>
    <dbReference type="NCBI Taxonomy" id="2529389"/>
    <lineage>
        <taxon>Bacteria</taxon>
        <taxon>Pseudomonadati</taxon>
        <taxon>Pseudomonadota</taxon>
        <taxon>Alphaproteobacteria</taxon>
        <taxon>Sphingomonadales</taxon>
        <taxon>Rhizorhabdaceae</taxon>
        <taxon>Alterirhizorhabdus</taxon>
    </lineage>
</organism>
<sequence length="145" mass="15941">MTLAIETAVRGVAEVLRDRVAPTLDDGYAIEAVRLSAMMLTMMANAADDAVVLRVAENGQLRALFGEAAGIVDDATLSARLEEAARSSDPGLRISELDRETDRLRRLLVALQIQLEAQADEQATILGQRIWRMLRDIEASRAPRR</sequence>
<gene>
    <name evidence="1" type="ORF">FOY91_12435</name>
</gene>
<reference evidence="1 2" key="1">
    <citation type="submission" date="2019-07" db="EMBL/GenBank/DDBJ databases">
        <title>Sphingomonas solaris sp. nov., isolated from a solar panel from Boston, Massachusetts.</title>
        <authorList>
            <person name="Tanner K."/>
            <person name="Pascual J."/>
            <person name="Mancuso C."/>
            <person name="Pereto J."/>
            <person name="Khalil A."/>
            <person name="Vilanova C."/>
        </authorList>
    </citation>
    <scope>NUCLEOTIDE SEQUENCE [LARGE SCALE GENOMIC DNA]</scope>
    <source>
        <strain evidence="1 2">R4DWN</strain>
    </source>
</reference>
<proteinExistence type="predicted"/>
<dbReference type="OrthoDB" id="8452290at2"/>
<comment type="caution">
    <text evidence="1">The sequence shown here is derived from an EMBL/GenBank/DDBJ whole genome shotgun (WGS) entry which is preliminary data.</text>
</comment>
<keyword evidence="2" id="KW-1185">Reference proteome</keyword>
<dbReference type="RefSeq" id="WP_145152267.1">
    <property type="nucleotide sequence ID" value="NZ_VNIM01000048.1"/>
</dbReference>
<accession>A0A558R1X4</accession>
<protein>
    <submittedName>
        <fullName evidence="1">Uncharacterized protein</fullName>
    </submittedName>
</protein>